<protein>
    <submittedName>
        <fullName evidence="2">Uncharacterized protein</fullName>
    </submittedName>
</protein>
<organism evidence="2 3">
    <name type="scientific">Rhizobium sophorae</name>
    <dbReference type="NCBI Taxonomy" id="1535242"/>
    <lineage>
        <taxon>Bacteria</taxon>
        <taxon>Pseudomonadati</taxon>
        <taxon>Pseudomonadota</taxon>
        <taxon>Alphaproteobacteria</taxon>
        <taxon>Hyphomicrobiales</taxon>
        <taxon>Rhizobiaceae</taxon>
        <taxon>Rhizobium/Agrobacterium group</taxon>
        <taxon>Rhizobium</taxon>
    </lineage>
</organism>
<keyword evidence="3" id="KW-1185">Reference proteome</keyword>
<keyword evidence="1" id="KW-0175">Coiled coil</keyword>
<comment type="caution">
    <text evidence="2">The sequence shown here is derived from an EMBL/GenBank/DDBJ whole genome shotgun (WGS) entry which is preliminary data.</text>
</comment>
<dbReference type="AlphaFoldDB" id="A0A7Y3S280"/>
<feature type="coiled-coil region" evidence="1">
    <location>
        <begin position="27"/>
        <end position="57"/>
    </location>
</feature>
<dbReference type="Proteomes" id="UP000519972">
    <property type="component" value="Unassembled WGS sequence"/>
</dbReference>
<reference evidence="2 3" key="1">
    <citation type="submission" date="2020-02" db="EMBL/GenBank/DDBJ databases">
        <authorList>
            <person name="Sun Q."/>
        </authorList>
    </citation>
    <scope>NUCLEOTIDE SEQUENCE [LARGE SCALE GENOMIC DNA]</scope>
    <source>
        <strain evidence="2 3">CCBAU 03386</strain>
    </source>
</reference>
<dbReference type="RefSeq" id="WP_171375983.1">
    <property type="nucleotide sequence ID" value="NZ_JABFCN010000004.1"/>
</dbReference>
<evidence type="ECO:0000313" key="2">
    <source>
        <dbReference type="EMBL" id="NNU35670.1"/>
    </source>
</evidence>
<name>A0A7Y3S280_9HYPH</name>
<gene>
    <name evidence="2" type="ORF">G9X64_03985</name>
</gene>
<evidence type="ECO:0000313" key="3">
    <source>
        <dbReference type="Proteomes" id="UP000519972"/>
    </source>
</evidence>
<proteinExistence type="predicted"/>
<dbReference type="EMBL" id="JABFCN010000004">
    <property type="protein sequence ID" value="NNU35670.1"/>
    <property type="molecule type" value="Genomic_DNA"/>
</dbReference>
<sequence>MKKHTASIRMRSRILSQRLLMENRIMHARLLADIDGLESLADDLRRLKANNLRASDLGEDLPSLERFRWSAREAPCLEGIVFGHPVLHDGDVILTSEVFAYFEEDGQSFVRTLNRWYRLANASLDRRLDA</sequence>
<accession>A0A7Y3S280</accession>
<evidence type="ECO:0000256" key="1">
    <source>
        <dbReference type="SAM" id="Coils"/>
    </source>
</evidence>